<feature type="transmembrane region" description="Helical" evidence="5">
    <location>
        <begin position="77"/>
        <end position="95"/>
    </location>
</feature>
<keyword evidence="3" id="KW-0813">Transport</keyword>
<dbReference type="AlphaFoldDB" id="A0A376E1N0"/>
<evidence type="ECO:0000256" key="1">
    <source>
        <dbReference type="ARBA" id="ARBA00004651"/>
    </source>
</evidence>
<feature type="transmembrane region" description="Helical" evidence="5">
    <location>
        <begin position="51"/>
        <end position="71"/>
    </location>
</feature>
<dbReference type="Proteomes" id="UP000255224">
    <property type="component" value="Unassembled WGS sequence"/>
</dbReference>
<dbReference type="Gene3D" id="1.20.1250.20">
    <property type="entry name" value="MFS general substrate transporter like domains"/>
    <property type="match status" value="1"/>
</dbReference>
<keyword evidence="4" id="KW-1003">Cell membrane</keyword>
<organism evidence="6 7">
    <name type="scientific">Chryseobacterium carnipullorum</name>
    <dbReference type="NCBI Taxonomy" id="1124835"/>
    <lineage>
        <taxon>Bacteria</taxon>
        <taxon>Pseudomonadati</taxon>
        <taxon>Bacteroidota</taxon>
        <taxon>Flavobacteriia</taxon>
        <taxon>Flavobacteriales</taxon>
        <taxon>Weeksellaceae</taxon>
        <taxon>Chryseobacterium group</taxon>
        <taxon>Chryseobacterium</taxon>
    </lineage>
</organism>
<protein>
    <submittedName>
        <fullName evidence="6">Inner membrane transport protein ynfM</fullName>
    </submittedName>
</protein>
<feature type="transmembrane region" description="Helical" evidence="5">
    <location>
        <begin position="12"/>
        <end position="30"/>
    </location>
</feature>
<accession>A0A376E1N0</accession>
<keyword evidence="5" id="KW-0472">Membrane</keyword>
<sequence length="107" mass="11831">MMSGTVLLLSENIYVVIFGLGLFTLAFFAAHTMASQMTALHAKQGKSSATSIYWLFYYFGSSILGTGTGYILHAFSWTIFITVLLFSVVVSFILATRNQDLKDIKTI</sequence>
<evidence type="ECO:0000256" key="5">
    <source>
        <dbReference type="SAM" id="Phobius"/>
    </source>
</evidence>
<dbReference type="EMBL" id="UFVQ01000003">
    <property type="protein sequence ID" value="STD00108.1"/>
    <property type="molecule type" value="Genomic_DNA"/>
</dbReference>
<keyword evidence="5" id="KW-0812">Transmembrane</keyword>
<evidence type="ECO:0000256" key="2">
    <source>
        <dbReference type="ARBA" id="ARBA00008335"/>
    </source>
</evidence>
<dbReference type="PANTHER" id="PTHR43271:SF1">
    <property type="entry name" value="INNER MEMBRANE TRANSPORT PROTEIN YNFM"/>
    <property type="match status" value="1"/>
</dbReference>
<dbReference type="RefSeq" id="WP_228426234.1">
    <property type="nucleotide sequence ID" value="NZ_UFVQ01000003.1"/>
</dbReference>
<comment type="similarity">
    <text evidence="2">Belongs to the major facilitator superfamily.</text>
</comment>
<dbReference type="SUPFAM" id="SSF103473">
    <property type="entry name" value="MFS general substrate transporter"/>
    <property type="match status" value="1"/>
</dbReference>
<evidence type="ECO:0000313" key="7">
    <source>
        <dbReference type="Proteomes" id="UP000255224"/>
    </source>
</evidence>
<keyword evidence="5" id="KW-1133">Transmembrane helix</keyword>
<evidence type="ECO:0000313" key="6">
    <source>
        <dbReference type="EMBL" id="STD00108.1"/>
    </source>
</evidence>
<dbReference type="GO" id="GO:0005886">
    <property type="term" value="C:plasma membrane"/>
    <property type="evidence" value="ECO:0007669"/>
    <property type="project" value="UniProtKB-SubCell"/>
</dbReference>
<dbReference type="InterPro" id="IPR036259">
    <property type="entry name" value="MFS_trans_sf"/>
</dbReference>
<evidence type="ECO:0000256" key="3">
    <source>
        <dbReference type="ARBA" id="ARBA00022448"/>
    </source>
</evidence>
<dbReference type="PANTHER" id="PTHR43271">
    <property type="entry name" value="BLL2771 PROTEIN"/>
    <property type="match status" value="1"/>
</dbReference>
<name>A0A376E1N0_CHRCU</name>
<comment type="subcellular location">
    <subcellularLocation>
        <location evidence="1">Cell membrane</location>
        <topology evidence="1">Multi-pass membrane protein</topology>
    </subcellularLocation>
</comment>
<evidence type="ECO:0000256" key="4">
    <source>
        <dbReference type="ARBA" id="ARBA00022475"/>
    </source>
</evidence>
<gene>
    <name evidence="6" type="primary">ynfM_3</name>
    <name evidence="6" type="ORF">NCTC13533_02882</name>
</gene>
<proteinExistence type="inferred from homology"/>
<reference evidence="6 7" key="1">
    <citation type="submission" date="2018-06" db="EMBL/GenBank/DDBJ databases">
        <authorList>
            <consortium name="Pathogen Informatics"/>
            <person name="Doyle S."/>
        </authorList>
    </citation>
    <scope>NUCLEOTIDE SEQUENCE [LARGE SCALE GENOMIC DNA]</scope>
    <source>
        <strain evidence="6 7">NCTC13533</strain>
    </source>
</reference>